<evidence type="ECO:0000313" key="2">
    <source>
        <dbReference type="Proteomes" id="UP001500936"/>
    </source>
</evidence>
<accession>A0ABP8KZ48</accession>
<evidence type="ECO:0008006" key="3">
    <source>
        <dbReference type="Google" id="ProtNLM"/>
    </source>
</evidence>
<proteinExistence type="predicted"/>
<comment type="caution">
    <text evidence="1">The sequence shown here is derived from an EMBL/GenBank/DDBJ whole genome shotgun (WGS) entry which is preliminary data.</text>
</comment>
<gene>
    <name evidence="1" type="ORF">GCM10023187_53070</name>
</gene>
<name>A0ABP8KZ48_9BACT</name>
<sequence>MKKILVNLANHLLSKEQMKTVKGGDGYCQSSNFGNVNCRDSGSGSVVGTIWGCCTGSTSDSACKAAFGNNAYAGGC</sequence>
<keyword evidence="2" id="KW-1185">Reference proteome</keyword>
<protein>
    <recommendedName>
        <fullName evidence="3">Natural product</fullName>
    </recommendedName>
</protein>
<organism evidence="1 2">
    <name type="scientific">Nibrella viscosa</name>
    <dbReference type="NCBI Taxonomy" id="1084524"/>
    <lineage>
        <taxon>Bacteria</taxon>
        <taxon>Pseudomonadati</taxon>
        <taxon>Bacteroidota</taxon>
        <taxon>Cytophagia</taxon>
        <taxon>Cytophagales</taxon>
        <taxon>Spirosomataceae</taxon>
        <taxon>Nibrella</taxon>
    </lineage>
</organism>
<dbReference type="Proteomes" id="UP001500936">
    <property type="component" value="Unassembled WGS sequence"/>
</dbReference>
<evidence type="ECO:0000313" key="1">
    <source>
        <dbReference type="EMBL" id="GAA4419080.1"/>
    </source>
</evidence>
<dbReference type="EMBL" id="BAABHB010000018">
    <property type="protein sequence ID" value="GAA4419080.1"/>
    <property type="molecule type" value="Genomic_DNA"/>
</dbReference>
<reference evidence="2" key="1">
    <citation type="journal article" date="2019" name="Int. J. Syst. Evol. Microbiol.">
        <title>The Global Catalogue of Microorganisms (GCM) 10K type strain sequencing project: providing services to taxonomists for standard genome sequencing and annotation.</title>
        <authorList>
            <consortium name="The Broad Institute Genomics Platform"/>
            <consortium name="The Broad Institute Genome Sequencing Center for Infectious Disease"/>
            <person name="Wu L."/>
            <person name="Ma J."/>
        </authorList>
    </citation>
    <scope>NUCLEOTIDE SEQUENCE [LARGE SCALE GENOMIC DNA]</scope>
    <source>
        <strain evidence="2">JCM 17925</strain>
    </source>
</reference>
<dbReference type="RefSeq" id="WP_345271091.1">
    <property type="nucleotide sequence ID" value="NZ_BAABHB010000018.1"/>
</dbReference>